<protein>
    <submittedName>
        <fullName evidence="1">Uncharacterized protein</fullName>
    </submittedName>
</protein>
<comment type="caution">
    <text evidence="1">The sequence shown here is derived from an EMBL/GenBank/DDBJ whole genome shotgun (WGS) entry which is preliminary data.</text>
</comment>
<evidence type="ECO:0000313" key="1">
    <source>
        <dbReference type="EMBL" id="KAJ9058617.1"/>
    </source>
</evidence>
<dbReference type="EMBL" id="QTSX02005715">
    <property type="protein sequence ID" value="KAJ9058617.1"/>
    <property type="molecule type" value="Genomic_DNA"/>
</dbReference>
<accession>A0ACC2S8K4</accession>
<keyword evidence="2" id="KW-1185">Reference proteome</keyword>
<dbReference type="Proteomes" id="UP001165960">
    <property type="component" value="Unassembled WGS sequence"/>
</dbReference>
<gene>
    <name evidence="1" type="ORF">DSO57_1010641</name>
</gene>
<reference evidence="1" key="1">
    <citation type="submission" date="2022-04" db="EMBL/GenBank/DDBJ databases">
        <title>Genome of the entomopathogenic fungus Entomophthora muscae.</title>
        <authorList>
            <person name="Elya C."/>
            <person name="Lovett B.R."/>
            <person name="Lee E."/>
            <person name="Macias A.M."/>
            <person name="Hajek A.E."/>
            <person name="De Bivort B.L."/>
            <person name="Kasson M.T."/>
            <person name="De Fine Licht H.H."/>
            <person name="Stajich J.E."/>
        </authorList>
    </citation>
    <scope>NUCLEOTIDE SEQUENCE</scope>
    <source>
        <strain evidence="1">Berkeley</strain>
    </source>
</reference>
<evidence type="ECO:0000313" key="2">
    <source>
        <dbReference type="Proteomes" id="UP001165960"/>
    </source>
</evidence>
<sequence length="196" mass="21336">MLLPALKFAVFSFTPFLLLLWLTSTDLWSQLLSSVRLVSDNPSSLLYLLGSLLVLGEALAKSLTFNNLDLYSLDLISLTSVVEGVLSAPPPQQEVKDPVLLQVPEPLNHVPLRAPWLLSGLMLMGLNIYFPQLSWCPPSSPPLERCPSNPLGGILMVCLTQMGVKLSLAPLYCTGADLTGYRYPHLASSLGQGYVI</sequence>
<name>A0ACC2S8K4_9FUNG</name>
<proteinExistence type="predicted"/>
<organism evidence="1 2">
    <name type="scientific">Entomophthora muscae</name>
    <dbReference type="NCBI Taxonomy" id="34485"/>
    <lineage>
        <taxon>Eukaryota</taxon>
        <taxon>Fungi</taxon>
        <taxon>Fungi incertae sedis</taxon>
        <taxon>Zoopagomycota</taxon>
        <taxon>Entomophthoromycotina</taxon>
        <taxon>Entomophthoromycetes</taxon>
        <taxon>Entomophthorales</taxon>
        <taxon>Entomophthoraceae</taxon>
        <taxon>Entomophthora</taxon>
    </lineage>
</organism>